<evidence type="ECO:0000313" key="2">
    <source>
        <dbReference type="Proteomes" id="UP001168552"/>
    </source>
</evidence>
<protein>
    <submittedName>
        <fullName evidence="1">YdeI/OmpD-associated family protein</fullName>
    </submittedName>
</protein>
<accession>A0ABT8F2M9</accession>
<organism evidence="1 2">
    <name type="scientific">Shiella aurantiaca</name>
    <dbReference type="NCBI Taxonomy" id="3058365"/>
    <lineage>
        <taxon>Bacteria</taxon>
        <taxon>Pseudomonadati</taxon>
        <taxon>Bacteroidota</taxon>
        <taxon>Cytophagia</taxon>
        <taxon>Cytophagales</taxon>
        <taxon>Shiellaceae</taxon>
        <taxon>Shiella</taxon>
    </lineage>
</organism>
<dbReference type="RefSeq" id="WP_320003234.1">
    <property type="nucleotide sequence ID" value="NZ_JAUHJS010000002.1"/>
</dbReference>
<dbReference type="InterPro" id="IPR015018">
    <property type="entry name" value="DUF1905"/>
</dbReference>
<gene>
    <name evidence="1" type="ORF">QWY31_04290</name>
</gene>
<evidence type="ECO:0000313" key="1">
    <source>
        <dbReference type="EMBL" id="MDN4164707.1"/>
    </source>
</evidence>
<reference evidence="1" key="1">
    <citation type="submission" date="2023-06" db="EMBL/GenBank/DDBJ databases">
        <title>Cytophagales bacterium Strain LB-30, isolated from soil.</title>
        <authorList>
            <person name="Liu B."/>
        </authorList>
    </citation>
    <scope>NUCLEOTIDE SEQUENCE</scope>
    <source>
        <strain evidence="1">LB-30</strain>
    </source>
</reference>
<comment type="caution">
    <text evidence="1">The sequence shown here is derived from an EMBL/GenBank/DDBJ whole genome shotgun (WGS) entry which is preliminary data.</text>
</comment>
<proteinExistence type="predicted"/>
<dbReference type="Pfam" id="PF08922">
    <property type="entry name" value="DUF1905"/>
    <property type="match status" value="1"/>
</dbReference>
<dbReference type="InterPro" id="IPR037079">
    <property type="entry name" value="AF2212/PG0164-like_sf"/>
</dbReference>
<keyword evidence="2" id="KW-1185">Reference proteome</keyword>
<dbReference type="Proteomes" id="UP001168552">
    <property type="component" value="Unassembled WGS sequence"/>
</dbReference>
<dbReference type="EMBL" id="JAUHJS010000002">
    <property type="protein sequence ID" value="MDN4164707.1"/>
    <property type="molecule type" value="Genomic_DNA"/>
</dbReference>
<name>A0ABT8F2M9_9BACT</name>
<dbReference type="Pfam" id="PF13376">
    <property type="entry name" value="OmdA"/>
    <property type="match status" value="1"/>
</dbReference>
<dbReference type="SUPFAM" id="SSF141694">
    <property type="entry name" value="AF2212/PG0164-like"/>
    <property type="match status" value="1"/>
</dbReference>
<sequence>MEEQKKYTFEAPLIGSESGGVYVNFPYDVEKEFGKKGQIKIQASIDGVPYRGSLANMGTGSHILIVLKSIREKIKKKFGDTVSVVLWQDTEERVVIVPEDVQEKLDAHPAERAFFESLSYTHKKEYVHWIEEAKKEETRLRRLDKMIEMLSDKKKGI</sequence>
<dbReference type="Gene3D" id="2.40.30.100">
    <property type="entry name" value="AF2212/PG0164-like"/>
    <property type="match status" value="1"/>
</dbReference>